<protein>
    <submittedName>
        <fullName evidence="2">LIC12162 family protein</fullName>
    </submittedName>
</protein>
<evidence type="ECO:0000313" key="3">
    <source>
        <dbReference type="Proteomes" id="UP001209694"/>
    </source>
</evidence>
<comment type="caution">
    <text evidence="2">The sequence shown here is derived from an EMBL/GenBank/DDBJ whole genome shotgun (WGS) entry which is preliminary data.</text>
</comment>
<keyword evidence="1" id="KW-1133">Transmembrane helix</keyword>
<dbReference type="InterPro" id="IPR027603">
    <property type="entry name" value="LIC12162"/>
</dbReference>
<proteinExistence type="predicted"/>
<keyword evidence="1" id="KW-0812">Transmembrane</keyword>
<dbReference type="Proteomes" id="UP001209694">
    <property type="component" value="Unassembled WGS sequence"/>
</dbReference>
<gene>
    <name evidence="2" type="ORF">ND810_14030</name>
</gene>
<dbReference type="RefSeq" id="WP_265356157.1">
    <property type="nucleotide sequence ID" value="NZ_JAMQPS010000002.1"/>
</dbReference>
<evidence type="ECO:0000256" key="1">
    <source>
        <dbReference type="SAM" id="Phobius"/>
    </source>
</evidence>
<dbReference type="NCBIfam" id="TIGR04331">
    <property type="entry name" value="o_ant_LIC12162"/>
    <property type="match status" value="1"/>
</dbReference>
<reference evidence="2" key="1">
    <citation type="submission" date="2022-06" db="EMBL/GenBank/DDBJ databases">
        <title>Leptospira isolates from biofilms formed at urban environments.</title>
        <authorList>
            <person name="Ribeiro P.S."/>
            <person name="Sousa T."/>
            <person name="Carvalho N."/>
            <person name="Aburjaile F."/>
            <person name="Neves F."/>
            <person name="Oliveira D."/>
            <person name="Blanco L."/>
            <person name="Lima J."/>
            <person name="Costa F."/>
            <person name="Brenig B."/>
            <person name="Soares S."/>
            <person name="Ramos R."/>
            <person name="Goes-Neto A."/>
            <person name="Matiuzzi M."/>
            <person name="Azevedo V."/>
            <person name="Ristow P."/>
        </authorList>
    </citation>
    <scope>NUCLEOTIDE SEQUENCE</scope>
    <source>
        <strain evidence="2">VSF7</strain>
    </source>
</reference>
<sequence length="588" mass="69734">MKARHLVLTALEETWPSVDNPVLFLGEWCKIFNRKETWGKYDAETVLYHWDDREKLYNDYLYLSNLYEVILKELAKKLNEVHNLNHSIRYWRILVGPWLGYFIQISFDRYEMFRLANDKFALLDVIVDKQLIHKITPFDMNEFNNFIDTDLWNFAIYSFIISSNFVKKTNYISIEVNEELLNKVEVRVNWKTKFKAILIYIFSFLTESFLISPKIFVFASYLPKFTSLLFQFTIGQIPGIWKVLLHSAHRIKKKPRNWVLSINQPSEFEKILLNMIPIQIPIAYIEAYPTIKDEIKNSGLPKNPNVIFTSNAHNANDKFKLYTAENVEESSKLVIGQHGGHFGTGKWSFLEDHELSIADRYLSWGWVKNNETNVYPNYSITITGKKDIVWQRDGSVLLVTCALPRYSYWMYSSICSSQWLDYLNEQFLFVDTLAKSIQENLLVRLYSHDYDWNQKERWNQKFPEIQLDEGRVSMEKLQTNSRLYVSTYNATTFLESMSRNMPTIIYWNPNHWELRDSAIPYFDLLKKVGIFFESPELAAKKVNEIWDDIESWWYSFEVQNAKNIFCNQFARHDDNPIAKLKNALDLKH</sequence>
<feature type="transmembrane region" description="Helical" evidence="1">
    <location>
        <begin position="197"/>
        <end position="222"/>
    </location>
</feature>
<accession>A0AAW5V3N7</accession>
<keyword evidence="1" id="KW-0472">Membrane</keyword>
<evidence type="ECO:0000313" key="2">
    <source>
        <dbReference type="EMBL" id="MCW7516281.1"/>
    </source>
</evidence>
<name>A0AAW5V3N7_9LEPT</name>
<dbReference type="AlphaFoldDB" id="A0AAW5V3N7"/>
<organism evidence="2 3">
    <name type="scientific">Leptospira levettii</name>
    <dbReference type="NCBI Taxonomy" id="2023178"/>
    <lineage>
        <taxon>Bacteria</taxon>
        <taxon>Pseudomonadati</taxon>
        <taxon>Spirochaetota</taxon>
        <taxon>Spirochaetia</taxon>
        <taxon>Leptospirales</taxon>
        <taxon>Leptospiraceae</taxon>
        <taxon>Leptospira</taxon>
    </lineage>
</organism>
<dbReference type="EMBL" id="JAMQQD010000005">
    <property type="protein sequence ID" value="MCW7516281.1"/>
    <property type="molecule type" value="Genomic_DNA"/>
</dbReference>